<reference evidence="1 2" key="1">
    <citation type="submission" date="2018-08" db="EMBL/GenBank/DDBJ databases">
        <title>Aphanomyces genome sequencing and annotation.</title>
        <authorList>
            <person name="Minardi D."/>
            <person name="Oidtmann B."/>
            <person name="Van Der Giezen M."/>
            <person name="Studholme D.J."/>
        </authorList>
    </citation>
    <scope>NUCLEOTIDE SEQUENCE [LARGE SCALE GENOMIC DNA]</scope>
    <source>
        <strain evidence="1 2">NJM0002</strain>
    </source>
</reference>
<comment type="caution">
    <text evidence="1">The sequence shown here is derived from an EMBL/GenBank/DDBJ whole genome shotgun (WGS) entry which is preliminary data.</text>
</comment>
<protein>
    <submittedName>
        <fullName evidence="1">Uncharacterized protein</fullName>
    </submittedName>
</protein>
<name>A0A3R6Y5C8_9STRA</name>
<accession>A0A3R6Y5C8</accession>
<dbReference type="AlphaFoldDB" id="A0A3R6Y5C8"/>
<evidence type="ECO:0000313" key="1">
    <source>
        <dbReference type="EMBL" id="RHY27145.1"/>
    </source>
</evidence>
<dbReference type="EMBL" id="QUSY01000830">
    <property type="protein sequence ID" value="RHY27145.1"/>
    <property type="molecule type" value="Genomic_DNA"/>
</dbReference>
<evidence type="ECO:0000313" key="2">
    <source>
        <dbReference type="Proteomes" id="UP000285060"/>
    </source>
</evidence>
<dbReference type="Proteomes" id="UP000285060">
    <property type="component" value="Unassembled WGS sequence"/>
</dbReference>
<keyword evidence="2" id="KW-1185">Reference proteome</keyword>
<proteinExistence type="predicted"/>
<organism evidence="1 2">
    <name type="scientific">Aphanomyces invadans</name>
    <dbReference type="NCBI Taxonomy" id="157072"/>
    <lineage>
        <taxon>Eukaryota</taxon>
        <taxon>Sar</taxon>
        <taxon>Stramenopiles</taxon>
        <taxon>Oomycota</taxon>
        <taxon>Saprolegniomycetes</taxon>
        <taxon>Saprolegniales</taxon>
        <taxon>Verrucalvaceae</taxon>
        <taxon>Aphanomyces</taxon>
    </lineage>
</organism>
<gene>
    <name evidence="1" type="ORF">DYB32_007547</name>
</gene>
<sequence length="192" mass="21543">MLHANFSNATDHDVGIPQFRHDCTMLHVTGPVQLAMPTTLQQSRPIMREKRRLSDAAIAPAYPVKRTRSLTDYDFEEMLATVLAMAEDLYLLLDVVADICQDKKCRRCNTHDIETLRRNLNGIENTVKDLDDAKAVACSVHAVQAMCVDLFAVLKYIMGGAHYGDVVALDLGHLVLGCRNQFAQFMMQYSLN</sequence>
<dbReference type="VEuPathDB" id="FungiDB:H310_09825"/>